<keyword evidence="2" id="KW-0472">Membrane</keyword>
<comment type="caution">
    <text evidence="3">The sequence shown here is derived from an EMBL/GenBank/DDBJ whole genome shotgun (WGS) entry which is preliminary data.</text>
</comment>
<name>A0A016TT24_9BILA</name>
<evidence type="ECO:0000313" key="3">
    <source>
        <dbReference type="EMBL" id="EYC05523.1"/>
    </source>
</evidence>
<evidence type="ECO:0000256" key="1">
    <source>
        <dbReference type="SAM" id="MobiDB-lite"/>
    </source>
</evidence>
<evidence type="ECO:0000256" key="2">
    <source>
        <dbReference type="SAM" id="Phobius"/>
    </source>
</evidence>
<keyword evidence="2" id="KW-0812">Transmembrane</keyword>
<feature type="region of interest" description="Disordered" evidence="1">
    <location>
        <begin position="148"/>
        <end position="168"/>
    </location>
</feature>
<dbReference type="Proteomes" id="UP000024635">
    <property type="component" value="Unassembled WGS sequence"/>
</dbReference>
<sequence>MEMIRVDCHVDRHGSMTNRGHRSYSRGCAQNELAIWVIAKMEKMPIDCHALLIIIPLSSGVSSSSSSIWQPPAVVTIVETTACRGDPPTIAGEVWGYSEAAAIHRNLENNECLWKHQYYQQWIQYKYTKLIKALFQLDDYFAPVQQQQNVGSPAAPQPPSPAARNVGSTDDKQIDYLADAYSDKNNPGKINQAKKSPLKGTPAPSSKSTPTRRSRSSASSGVGSSGVFFALNILGRLQLFKSRACLRKCCLSTLLVTIAVALFTFITVLHVFGVVGFIPALAPETCEDY</sequence>
<feature type="transmembrane region" description="Helical" evidence="2">
    <location>
        <begin position="249"/>
        <end position="282"/>
    </location>
</feature>
<keyword evidence="4" id="KW-1185">Reference proteome</keyword>
<dbReference type="AlphaFoldDB" id="A0A016TT24"/>
<dbReference type="EMBL" id="JARK01001417">
    <property type="protein sequence ID" value="EYC05523.1"/>
    <property type="molecule type" value="Genomic_DNA"/>
</dbReference>
<dbReference type="OrthoDB" id="10653692at2759"/>
<reference evidence="4" key="1">
    <citation type="journal article" date="2015" name="Nat. Genet.">
        <title>The genome and transcriptome of the zoonotic hookworm Ancylostoma ceylanicum identify infection-specific gene families.</title>
        <authorList>
            <person name="Schwarz E.M."/>
            <person name="Hu Y."/>
            <person name="Antoshechkin I."/>
            <person name="Miller M.M."/>
            <person name="Sternberg P.W."/>
            <person name="Aroian R.V."/>
        </authorList>
    </citation>
    <scope>NUCLEOTIDE SEQUENCE</scope>
    <source>
        <strain evidence="4">HY135</strain>
    </source>
</reference>
<feature type="region of interest" description="Disordered" evidence="1">
    <location>
        <begin position="181"/>
        <end position="222"/>
    </location>
</feature>
<keyword evidence="2" id="KW-1133">Transmembrane helix</keyword>
<evidence type="ECO:0000313" key="4">
    <source>
        <dbReference type="Proteomes" id="UP000024635"/>
    </source>
</evidence>
<gene>
    <name evidence="3" type="primary">Acey_s0081.g1419</name>
    <name evidence="3" type="ORF">Y032_0081g1419</name>
</gene>
<protein>
    <submittedName>
        <fullName evidence="3">Uncharacterized protein</fullName>
    </submittedName>
</protein>
<proteinExistence type="predicted"/>
<feature type="compositionally biased region" description="Low complexity" evidence="1">
    <location>
        <begin position="199"/>
        <end position="209"/>
    </location>
</feature>
<accession>A0A016TT24</accession>
<organism evidence="3 4">
    <name type="scientific">Ancylostoma ceylanicum</name>
    <dbReference type="NCBI Taxonomy" id="53326"/>
    <lineage>
        <taxon>Eukaryota</taxon>
        <taxon>Metazoa</taxon>
        <taxon>Ecdysozoa</taxon>
        <taxon>Nematoda</taxon>
        <taxon>Chromadorea</taxon>
        <taxon>Rhabditida</taxon>
        <taxon>Rhabditina</taxon>
        <taxon>Rhabditomorpha</taxon>
        <taxon>Strongyloidea</taxon>
        <taxon>Ancylostomatidae</taxon>
        <taxon>Ancylostomatinae</taxon>
        <taxon>Ancylostoma</taxon>
    </lineage>
</organism>